<comment type="caution">
    <text evidence="2">The sequence shown here is derived from an EMBL/GenBank/DDBJ whole genome shotgun (WGS) entry which is preliminary data.</text>
</comment>
<feature type="transmembrane region" description="Helical" evidence="1">
    <location>
        <begin position="35"/>
        <end position="53"/>
    </location>
</feature>
<gene>
    <name evidence="2" type="ORF">ASU35_15710</name>
</gene>
<accession>A0A0V8QAT6</accession>
<keyword evidence="1" id="KW-0812">Transmembrane</keyword>
<keyword evidence="1" id="KW-0472">Membrane</keyword>
<dbReference type="AlphaFoldDB" id="A0A0V8QAT6"/>
<dbReference type="EMBL" id="LNAM01000207">
    <property type="protein sequence ID" value="KSV57682.1"/>
    <property type="molecule type" value="Genomic_DNA"/>
</dbReference>
<proteinExistence type="predicted"/>
<evidence type="ECO:0000313" key="3">
    <source>
        <dbReference type="Proteomes" id="UP000054874"/>
    </source>
</evidence>
<evidence type="ECO:0000256" key="1">
    <source>
        <dbReference type="SAM" id="Phobius"/>
    </source>
</evidence>
<name>A0A0V8QAT6_9FIRM</name>
<reference evidence="2 3" key="1">
    <citation type="submission" date="2015-11" db="EMBL/GenBank/DDBJ databases">
        <title>Butyribacter intestini gen. nov., sp. nov., a butyric acid-producing bacterium of the family Lachnospiraceae isolated from the human faeces.</title>
        <authorList>
            <person name="Zou Y."/>
            <person name="Xue W."/>
            <person name="Luo G."/>
            <person name="Lv M."/>
        </authorList>
    </citation>
    <scope>NUCLEOTIDE SEQUENCE [LARGE SCALE GENOMIC DNA]</scope>
    <source>
        <strain evidence="2 3">ACET-33324</strain>
    </source>
</reference>
<keyword evidence="1" id="KW-1133">Transmembrane helix</keyword>
<protein>
    <submittedName>
        <fullName evidence="2">Uncharacterized protein</fullName>
    </submittedName>
</protein>
<keyword evidence="3" id="KW-1185">Reference proteome</keyword>
<sequence>MTRLNRRMRNQCRRRCLKQFNIEDRGRSGLWLGRYFFVALILFFGYNLMGFLLKRRKLG</sequence>
<evidence type="ECO:0000313" key="2">
    <source>
        <dbReference type="EMBL" id="KSV57682.1"/>
    </source>
</evidence>
<organism evidence="2 3">
    <name type="scientific">Acetivibrio ethanolgignens</name>
    <dbReference type="NCBI Taxonomy" id="290052"/>
    <lineage>
        <taxon>Bacteria</taxon>
        <taxon>Bacillati</taxon>
        <taxon>Bacillota</taxon>
        <taxon>Clostridia</taxon>
        <taxon>Eubacteriales</taxon>
        <taxon>Oscillospiraceae</taxon>
        <taxon>Acetivibrio</taxon>
    </lineage>
</organism>
<dbReference type="Proteomes" id="UP000054874">
    <property type="component" value="Unassembled WGS sequence"/>
</dbReference>